<evidence type="ECO:0000313" key="4">
    <source>
        <dbReference type="Proteomes" id="UP000193719"/>
    </source>
</evidence>
<dbReference type="STRING" id="1754191.A0A1Y1V6L1"/>
<dbReference type="Gene3D" id="3.80.10.10">
    <property type="entry name" value="Ribonuclease Inhibitor"/>
    <property type="match status" value="1"/>
</dbReference>
<gene>
    <name evidence="3" type="ORF">BCR36DRAFT_330662</name>
</gene>
<dbReference type="InterPro" id="IPR006553">
    <property type="entry name" value="Leu-rich_rpt_Cys-con_subtyp"/>
</dbReference>
<reference evidence="3 4" key="1">
    <citation type="submission" date="2016-08" db="EMBL/GenBank/DDBJ databases">
        <title>Genomes of anaerobic fungi encode conserved fungal cellulosomes for biomass hydrolysis.</title>
        <authorList>
            <consortium name="DOE Joint Genome Institute"/>
            <person name="Haitjema C.H."/>
            <person name="Gilmore S.P."/>
            <person name="Henske J.K."/>
            <person name="Solomon K.V."/>
            <person name="De Groot R."/>
            <person name="Kuo A."/>
            <person name="Mondo S.J."/>
            <person name="Salamov A.A."/>
            <person name="Labutti K."/>
            <person name="Zhao Z."/>
            <person name="Chiniquy J."/>
            <person name="Barry K."/>
            <person name="Brewer H.M."/>
            <person name="Purvine S.O."/>
            <person name="Wright A.T."/>
            <person name="Boxma B."/>
            <person name="Van Alen T."/>
            <person name="Hackstein J.H."/>
            <person name="Baker S.E."/>
            <person name="Grigoriev I.V."/>
            <person name="O'Malley M.A."/>
        </authorList>
    </citation>
    <scope>NUCLEOTIDE SEQUENCE [LARGE SCALE GENOMIC DNA]</scope>
    <source>
        <strain evidence="4">finn</strain>
    </source>
</reference>
<keyword evidence="1" id="KW-0833">Ubl conjugation pathway</keyword>
<dbReference type="SUPFAM" id="SSF52047">
    <property type="entry name" value="RNI-like"/>
    <property type="match status" value="1"/>
</dbReference>
<dbReference type="EMBL" id="MCFH01000031">
    <property type="protein sequence ID" value="ORX47312.1"/>
    <property type="molecule type" value="Genomic_DNA"/>
</dbReference>
<dbReference type="Proteomes" id="UP000193719">
    <property type="component" value="Unassembled WGS sequence"/>
</dbReference>
<organism evidence="3 4">
    <name type="scientific">Piromyces finnis</name>
    <dbReference type="NCBI Taxonomy" id="1754191"/>
    <lineage>
        <taxon>Eukaryota</taxon>
        <taxon>Fungi</taxon>
        <taxon>Fungi incertae sedis</taxon>
        <taxon>Chytridiomycota</taxon>
        <taxon>Chytridiomycota incertae sedis</taxon>
        <taxon>Neocallimastigomycetes</taxon>
        <taxon>Neocallimastigales</taxon>
        <taxon>Neocallimastigaceae</taxon>
        <taxon>Piromyces</taxon>
    </lineage>
</organism>
<evidence type="ECO:0000313" key="3">
    <source>
        <dbReference type="EMBL" id="ORX47312.1"/>
    </source>
</evidence>
<dbReference type="GO" id="GO:0005737">
    <property type="term" value="C:cytoplasm"/>
    <property type="evidence" value="ECO:0007669"/>
    <property type="project" value="TreeGrafter"/>
</dbReference>
<evidence type="ECO:0000256" key="1">
    <source>
        <dbReference type="ARBA" id="ARBA00022786"/>
    </source>
</evidence>
<reference evidence="3 4" key="2">
    <citation type="submission" date="2016-08" db="EMBL/GenBank/DDBJ databases">
        <title>Pervasive Adenine N6-methylation of Active Genes in Fungi.</title>
        <authorList>
            <consortium name="DOE Joint Genome Institute"/>
            <person name="Mondo S.J."/>
            <person name="Dannebaum R.O."/>
            <person name="Kuo R.C."/>
            <person name="Labutti K."/>
            <person name="Haridas S."/>
            <person name="Kuo A."/>
            <person name="Salamov A."/>
            <person name="Ahrendt S.R."/>
            <person name="Lipzen A."/>
            <person name="Sullivan W."/>
            <person name="Andreopoulos W.B."/>
            <person name="Clum A."/>
            <person name="Lindquist E."/>
            <person name="Daum C."/>
            <person name="Ramamoorthy G.K."/>
            <person name="Gryganskyi A."/>
            <person name="Culley D."/>
            <person name="Magnuson J.K."/>
            <person name="James T.Y."/>
            <person name="O'Malley M.A."/>
            <person name="Stajich J.E."/>
            <person name="Spatafora J.W."/>
            <person name="Visel A."/>
            <person name="Grigoriev I.V."/>
        </authorList>
    </citation>
    <scope>NUCLEOTIDE SEQUENCE [LARGE SCALE GENOMIC DNA]</scope>
    <source>
        <strain evidence="4">finn</strain>
    </source>
</reference>
<sequence>MILPNEILISILKELDKFGNLYSCLLVSHNLYYLTLPILYKAPLITSAKSLRIFINTITKKNCAINSFPFNCYIKELKPPSNYVEEVNLKYIPHRWLDVKTDHLLSILNACPNIHTLNLNTCKCLKDKTIRSIVKLYGLQFKALDISFCNSITDETIIDLAEHCPNLEELDLTGCELVTEKSISQIIKKCKRLKFLDITGCEETIGLNISKVGLNVFGIQYYP</sequence>
<proteinExistence type="predicted"/>
<dbReference type="InterPro" id="IPR032675">
    <property type="entry name" value="LRR_dom_sf"/>
</dbReference>
<protein>
    <submittedName>
        <fullName evidence="3">RNI-like protein</fullName>
    </submittedName>
</protein>
<accession>A0A1Y1V6L1</accession>
<comment type="caution">
    <text evidence="3">The sequence shown here is derived from an EMBL/GenBank/DDBJ whole genome shotgun (WGS) entry which is preliminary data.</text>
</comment>
<dbReference type="OrthoDB" id="550575at2759"/>
<dbReference type="InterPro" id="IPR050648">
    <property type="entry name" value="F-box_LRR-repeat"/>
</dbReference>
<keyword evidence="4" id="KW-1185">Reference proteome</keyword>
<dbReference type="SMART" id="SM00367">
    <property type="entry name" value="LRR_CC"/>
    <property type="match status" value="3"/>
</dbReference>
<dbReference type="InterPro" id="IPR057207">
    <property type="entry name" value="FBXL15_LRR"/>
</dbReference>
<dbReference type="PANTHER" id="PTHR13382">
    <property type="entry name" value="MITOCHONDRIAL ATP SYNTHASE COUPLING FACTOR B"/>
    <property type="match status" value="1"/>
</dbReference>
<feature type="domain" description="F-box/LRR-repeat protein 15-like leucin rich repeat" evidence="2">
    <location>
        <begin position="105"/>
        <end position="204"/>
    </location>
</feature>
<dbReference type="AlphaFoldDB" id="A0A1Y1V6L1"/>
<name>A0A1Y1V6L1_9FUNG</name>
<evidence type="ECO:0000259" key="2">
    <source>
        <dbReference type="Pfam" id="PF25372"/>
    </source>
</evidence>
<dbReference type="Pfam" id="PF25372">
    <property type="entry name" value="DUF7885"/>
    <property type="match status" value="1"/>
</dbReference>